<dbReference type="Proteomes" id="UP000499080">
    <property type="component" value="Unassembled WGS sequence"/>
</dbReference>
<protein>
    <submittedName>
        <fullName evidence="1">Uncharacterized protein</fullName>
    </submittedName>
</protein>
<name>A0A4Y2NSU7_ARAVE</name>
<comment type="caution">
    <text evidence="1">The sequence shown here is derived from an EMBL/GenBank/DDBJ whole genome shotgun (WGS) entry which is preliminary data.</text>
</comment>
<keyword evidence="2" id="KW-1185">Reference proteome</keyword>
<evidence type="ECO:0000313" key="1">
    <source>
        <dbReference type="EMBL" id="GBN42074.1"/>
    </source>
</evidence>
<dbReference type="AlphaFoldDB" id="A0A4Y2NSU7"/>
<proteinExistence type="predicted"/>
<accession>A0A4Y2NSU7</accession>
<sequence length="117" mass="12909">MKKLENTMGIPTEKLGSALPLFKPMEDDISGQSQLLVWLPILVCLQKKGVLVERLAAKHAYVKFVIVLSREQDVIMMASNMAETLEVCMHQEEIDGCHSFPLIGGVAGAEINQRISS</sequence>
<dbReference type="EMBL" id="BGPR01009756">
    <property type="protein sequence ID" value="GBN42074.1"/>
    <property type="molecule type" value="Genomic_DNA"/>
</dbReference>
<gene>
    <name evidence="1" type="ORF">AVEN_225673_1</name>
</gene>
<organism evidence="1 2">
    <name type="scientific">Araneus ventricosus</name>
    <name type="common">Orbweaver spider</name>
    <name type="synonym">Epeira ventricosa</name>
    <dbReference type="NCBI Taxonomy" id="182803"/>
    <lineage>
        <taxon>Eukaryota</taxon>
        <taxon>Metazoa</taxon>
        <taxon>Ecdysozoa</taxon>
        <taxon>Arthropoda</taxon>
        <taxon>Chelicerata</taxon>
        <taxon>Arachnida</taxon>
        <taxon>Araneae</taxon>
        <taxon>Araneomorphae</taxon>
        <taxon>Entelegynae</taxon>
        <taxon>Araneoidea</taxon>
        <taxon>Araneidae</taxon>
        <taxon>Araneus</taxon>
    </lineage>
</organism>
<evidence type="ECO:0000313" key="2">
    <source>
        <dbReference type="Proteomes" id="UP000499080"/>
    </source>
</evidence>
<reference evidence="1 2" key="1">
    <citation type="journal article" date="2019" name="Sci. Rep.">
        <title>Orb-weaving spider Araneus ventricosus genome elucidates the spidroin gene catalogue.</title>
        <authorList>
            <person name="Kono N."/>
            <person name="Nakamura H."/>
            <person name="Ohtoshi R."/>
            <person name="Moran D.A.P."/>
            <person name="Shinohara A."/>
            <person name="Yoshida Y."/>
            <person name="Fujiwara M."/>
            <person name="Mori M."/>
            <person name="Tomita M."/>
            <person name="Arakawa K."/>
        </authorList>
    </citation>
    <scope>NUCLEOTIDE SEQUENCE [LARGE SCALE GENOMIC DNA]</scope>
</reference>